<comment type="caution">
    <text evidence="1">The sequence shown here is derived from an EMBL/GenBank/DDBJ whole genome shotgun (WGS) entry which is preliminary data.</text>
</comment>
<reference evidence="1" key="1">
    <citation type="submission" date="2017-08" db="EMBL/GenBank/DDBJ databases">
        <authorList>
            <person name="Alvarez-Ponce D."/>
            <person name="Weitzman C.L."/>
            <person name="Tillett R.L."/>
            <person name="Sandmeier F.C."/>
            <person name="Tracy C.R."/>
        </authorList>
    </citation>
    <scope>NUCLEOTIDE SEQUENCE [LARGE SCALE GENOMIC DNA]</scope>
    <source>
        <strain evidence="1">PS6</strain>
    </source>
</reference>
<organism evidence="1 2">
    <name type="scientific">Mycoplasmopsis agassizii</name>
    <dbReference type="NCBI Taxonomy" id="33922"/>
    <lineage>
        <taxon>Bacteria</taxon>
        <taxon>Bacillati</taxon>
        <taxon>Mycoplasmatota</taxon>
        <taxon>Mycoplasmoidales</taxon>
        <taxon>Metamycoplasmataceae</taxon>
        <taxon>Mycoplasmopsis</taxon>
    </lineage>
</organism>
<proteinExistence type="predicted"/>
<dbReference type="Proteomes" id="UP000217033">
    <property type="component" value="Unassembled WGS sequence"/>
</dbReference>
<accession>A0ABX4H6G5</accession>
<gene>
    <name evidence="1" type="ORF">CJF60_01585</name>
</gene>
<evidence type="ECO:0000313" key="2">
    <source>
        <dbReference type="Proteomes" id="UP000217033"/>
    </source>
</evidence>
<name>A0ABX4H6G5_9BACT</name>
<protein>
    <submittedName>
        <fullName evidence="1">Uncharacterized protein</fullName>
    </submittedName>
</protein>
<evidence type="ECO:0000313" key="1">
    <source>
        <dbReference type="EMBL" id="PAF55363.1"/>
    </source>
</evidence>
<dbReference type="EMBL" id="NQMN01000001">
    <property type="protein sequence ID" value="PAF55363.1"/>
    <property type="molecule type" value="Genomic_DNA"/>
</dbReference>
<dbReference type="NCBIfam" id="NF045891">
    <property type="entry name" value="ICE_Mbov_0400"/>
    <property type="match status" value="1"/>
</dbReference>
<keyword evidence="2" id="KW-1185">Reference proteome</keyword>
<dbReference type="RefSeq" id="WP_095279115.1">
    <property type="nucleotide sequence ID" value="NZ_NQMN01000001.1"/>
</dbReference>
<sequence>MNINELQLLRPYMVKNPKFFKNLLNMSVENVHPLIVFKGEKHYYFMALKSYKEKYENYLFEYNKIVLKGQGVGFQMTKNRLVDNDVIYKVEKSLLEKNVFSTKKTKVKIINNNEIEQIFNDFSRRLLTVPPELALAEITLINKRETQTKVIYAKNNIFNQYKKAYEIQENSSKAYIKKLSFMYRQNQISNAFIHDPDIKKLRVFKELEDLKTVLTKSIEAIKHSKLSINLSNVNQEKLKNKITLGTLKEQANGLEM</sequence>